<proteinExistence type="predicted"/>
<dbReference type="InterPro" id="IPR007235">
    <property type="entry name" value="Glyco_trans_28_C"/>
</dbReference>
<reference evidence="2 3" key="1">
    <citation type="submission" date="2020-08" db="EMBL/GenBank/DDBJ databases">
        <title>Genome sequence of Phycicoccus endophyticus JCM 31784T.</title>
        <authorList>
            <person name="Hyun D.-W."/>
            <person name="Bae J.-W."/>
        </authorList>
    </citation>
    <scope>NUCLEOTIDE SEQUENCE [LARGE SCALE GENOMIC DNA]</scope>
    <source>
        <strain evidence="2 3">JCM 31784</strain>
    </source>
</reference>
<dbReference type="SUPFAM" id="SSF53756">
    <property type="entry name" value="UDP-Glycosyltransferase/glycogen phosphorylase"/>
    <property type="match status" value="1"/>
</dbReference>
<evidence type="ECO:0000313" key="2">
    <source>
        <dbReference type="EMBL" id="QNN48917.1"/>
    </source>
</evidence>
<name>A0A7G9QZZ2_9MICO</name>
<dbReference type="Gene3D" id="3.40.50.2000">
    <property type="entry name" value="Glycogen Phosphorylase B"/>
    <property type="match status" value="1"/>
</dbReference>
<feature type="domain" description="Glycosyl transferase family 28 C-terminal" evidence="1">
    <location>
        <begin position="226"/>
        <end position="281"/>
    </location>
</feature>
<dbReference type="EMBL" id="CP060712">
    <property type="protein sequence ID" value="QNN48917.1"/>
    <property type="molecule type" value="Genomic_DNA"/>
</dbReference>
<sequence length="331" mass="35548">MIGWYVHHAGRGHATRAATVAAHLRRPVTGLGCGPRPEGWPGEWLRLERDDRNPAPTDVSARGLLHWAPRHDEGLAARSARVARWAAVRHPALLVVDVSVEVALLARLCGVPVVVTALPGVRRDPAHELAYDLAEALLAPWPPGTHERDWPARWVEKAWPVGTVSRFDDRPLRPPARRDAPRVLLLWGCGGRSTGAQQVDAARAATPGWEWVECAGDASGEQVWQALLDADVVVTHGGQNAVAEVAAARRPAVVVAQPRPYDEQVATARAVEAAGVAVGLTEWPVPAAWPQLLQQARALGGHGWVRWSTRAGARAAAAYLDGLADAMGAQR</sequence>
<protein>
    <recommendedName>
        <fullName evidence="1">Glycosyl transferase family 28 C-terminal domain-containing protein</fullName>
    </recommendedName>
</protein>
<evidence type="ECO:0000313" key="3">
    <source>
        <dbReference type="Proteomes" id="UP000515976"/>
    </source>
</evidence>
<keyword evidence="3" id="KW-1185">Reference proteome</keyword>
<dbReference type="KEGG" id="pei:H9L10_11645"/>
<dbReference type="GO" id="GO:0016758">
    <property type="term" value="F:hexosyltransferase activity"/>
    <property type="evidence" value="ECO:0007669"/>
    <property type="project" value="InterPro"/>
</dbReference>
<evidence type="ECO:0000259" key="1">
    <source>
        <dbReference type="Pfam" id="PF04101"/>
    </source>
</evidence>
<organism evidence="2 3">
    <name type="scientific">Phycicoccus endophyticus</name>
    <dbReference type="NCBI Taxonomy" id="1690220"/>
    <lineage>
        <taxon>Bacteria</taxon>
        <taxon>Bacillati</taxon>
        <taxon>Actinomycetota</taxon>
        <taxon>Actinomycetes</taxon>
        <taxon>Micrococcales</taxon>
        <taxon>Intrasporangiaceae</taxon>
        <taxon>Phycicoccus</taxon>
    </lineage>
</organism>
<dbReference type="Pfam" id="PF04101">
    <property type="entry name" value="Glyco_tran_28_C"/>
    <property type="match status" value="1"/>
</dbReference>
<accession>A0A7G9QZZ2</accession>
<dbReference type="Proteomes" id="UP000515976">
    <property type="component" value="Chromosome"/>
</dbReference>
<dbReference type="AlphaFoldDB" id="A0A7G9QZZ2"/>
<dbReference type="RefSeq" id="WP_166104789.1">
    <property type="nucleotide sequence ID" value="NZ_BMMY01000010.1"/>
</dbReference>
<gene>
    <name evidence="2" type="ORF">H9L10_11645</name>
</gene>